<dbReference type="RefSeq" id="WP_091828780.1">
    <property type="nucleotide sequence ID" value="NZ_FOAN01000001.1"/>
</dbReference>
<evidence type="ECO:0000313" key="8">
    <source>
        <dbReference type="Proteomes" id="UP000199664"/>
    </source>
</evidence>
<sequence length="307" mass="31930">MSLIATLGAIEIGLVFALVALGVYITFRVLDFPDLTVDGTLPLGAAVAAAMIAGGVNPVFATLAAIVAGCLAGTVTAWLNIRFSILHLLAGILTMTALFSINLRVMGVPNIPLMNRPTVIDFFTWLNPFIAAMGLPARPTLRVLALLIIVTFIAALLARFLKTEFGLAMRATGANPRMARAQGIRTDMYIYVGVALSNGLVALAGALFAQTAGFADVSIGTGTIIAGLAAVILGETIFRTRSIVVAVFSCLIGAIAYRLAIALALNAGWLGLRASDLNLVTAVLVGIALMLPGVANPLRSLFKRSAP</sequence>
<feature type="transmembrane region" description="Helical" evidence="6">
    <location>
        <begin position="214"/>
        <end position="233"/>
    </location>
</feature>
<evidence type="ECO:0000256" key="6">
    <source>
        <dbReference type="SAM" id="Phobius"/>
    </source>
</evidence>
<dbReference type="OrthoDB" id="9778389at2"/>
<gene>
    <name evidence="7" type="ORF">SAMN04515666_101199</name>
</gene>
<evidence type="ECO:0000256" key="1">
    <source>
        <dbReference type="ARBA" id="ARBA00004651"/>
    </source>
</evidence>
<proteinExistence type="predicted"/>
<keyword evidence="4 6" id="KW-1133">Transmembrane helix</keyword>
<feature type="transmembrane region" description="Helical" evidence="6">
    <location>
        <begin position="85"/>
        <end position="106"/>
    </location>
</feature>
<keyword evidence="8" id="KW-1185">Reference proteome</keyword>
<dbReference type="GO" id="GO:0005886">
    <property type="term" value="C:plasma membrane"/>
    <property type="evidence" value="ECO:0007669"/>
    <property type="project" value="UniProtKB-SubCell"/>
</dbReference>
<accession>A0A1H7FZ11</accession>
<keyword evidence="3 6" id="KW-0812">Transmembrane</keyword>
<dbReference type="EMBL" id="FOAN01000001">
    <property type="protein sequence ID" value="SEK31148.1"/>
    <property type="molecule type" value="Genomic_DNA"/>
</dbReference>
<feature type="transmembrane region" description="Helical" evidence="6">
    <location>
        <begin position="188"/>
        <end position="208"/>
    </location>
</feature>
<dbReference type="STRING" id="1036779.SAMN04515666_101199"/>
<evidence type="ECO:0000256" key="4">
    <source>
        <dbReference type="ARBA" id="ARBA00022989"/>
    </source>
</evidence>
<evidence type="ECO:0000256" key="2">
    <source>
        <dbReference type="ARBA" id="ARBA00022475"/>
    </source>
</evidence>
<keyword evidence="5 6" id="KW-0472">Membrane</keyword>
<comment type="subcellular location">
    <subcellularLocation>
        <location evidence="1">Cell membrane</location>
        <topology evidence="1">Multi-pass membrane protein</topology>
    </subcellularLocation>
</comment>
<dbReference type="GO" id="GO:0022857">
    <property type="term" value="F:transmembrane transporter activity"/>
    <property type="evidence" value="ECO:0007669"/>
    <property type="project" value="InterPro"/>
</dbReference>
<dbReference type="InterPro" id="IPR001851">
    <property type="entry name" value="ABC_transp_permease"/>
</dbReference>
<feature type="transmembrane region" description="Helical" evidence="6">
    <location>
        <begin position="277"/>
        <end position="295"/>
    </location>
</feature>
<dbReference type="CDD" id="cd06574">
    <property type="entry name" value="TM_PBP1_branched-chain-AA_like"/>
    <property type="match status" value="1"/>
</dbReference>
<evidence type="ECO:0000256" key="3">
    <source>
        <dbReference type="ARBA" id="ARBA00022692"/>
    </source>
</evidence>
<dbReference type="PANTHER" id="PTHR32196">
    <property type="entry name" value="ABC TRANSPORTER PERMEASE PROTEIN YPHD-RELATED-RELATED"/>
    <property type="match status" value="1"/>
</dbReference>
<evidence type="ECO:0000313" key="7">
    <source>
        <dbReference type="EMBL" id="SEK31148.1"/>
    </source>
</evidence>
<organism evidence="7 8">
    <name type="scientific">Bosea lupini</name>
    <dbReference type="NCBI Taxonomy" id="1036779"/>
    <lineage>
        <taxon>Bacteria</taxon>
        <taxon>Pseudomonadati</taxon>
        <taxon>Pseudomonadota</taxon>
        <taxon>Alphaproteobacteria</taxon>
        <taxon>Hyphomicrobiales</taxon>
        <taxon>Boseaceae</taxon>
        <taxon>Bosea</taxon>
    </lineage>
</organism>
<reference evidence="8" key="1">
    <citation type="submission" date="2016-10" db="EMBL/GenBank/DDBJ databases">
        <authorList>
            <person name="Varghese N."/>
            <person name="Submissions S."/>
        </authorList>
    </citation>
    <scope>NUCLEOTIDE SEQUENCE [LARGE SCALE GENOMIC DNA]</scope>
    <source>
        <strain evidence="8">LMG 26383,CCUG 61248,R- 45681</strain>
    </source>
</reference>
<evidence type="ECO:0000256" key="5">
    <source>
        <dbReference type="ARBA" id="ARBA00023136"/>
    </source>
</evidence>
<dbReference type="Proteomes" id="UP000199664">
    <property type="component" value="Unassembled WGS sequence"/>
</dbReference>
<dbReference type="PANTHER" id="PTHR32196:SF69">
    <property type="entry name" value="BRANCHED-CHAIN AMINO ACID TRANSPORT SYSTEM, PERMEASE PROTEIN"/>
    <property type="match status" value="1"/>
</dbReference>
<dbReference type="Pfam" id="PF02653">
    <property type="entry name" value="BPD_transp_2"/>
    <property type="match status" value="1"/>
</dbReference>
<dbReference type="AlphaFoldDB" id="A0A1H7FZ11"/>
<name>A0A1H7FZ11_9HYPH</name>
<feature type="transmembrane region" description="Helical" evidence="6">
    <location>
        <begin position="143"/>
        <end position="161"/>
    </location>
</feature>
<feature type="transmembrane region" description="Helical" evidence="6">
    <location>
        <begin position="245"/>
        <end position="265"/>
    </location>
</feature>
<protein>
    <submittedName>
        <fullName evidence="7">Putative ABC transport system permease protein</fullName>
    </submittedName>
</protein>
<keyword evidence="2" id="KW-1003">Cell membrane</keyword>
<feature type="transmembrane region" description="Helical" evidence="6">
    <location>
        <begin position="7"/>
        <end position="27"/>
    </location>
</feature>